<evidence type="ECO:0000313" key="4">
    <source>
        <dbReference type="EMBL" id="VFQ89366.1"/>
    </source>
</evidence>
<dbReference type="EMBL" id="OOIL02003813">
    <property type="protein sequence ID" value="VFQ89366.1"/>
    <property type="molecule type" value="Genomic_DNA"/>
</dbReference>
<feature type="domain" description="PI31 proteasome regulator N-terminal" evidence="3">
    <location>
        <begin position="18"/>
        <end position="155"/>
    </location>
</feature>
<dbReference type="Proteomes" id="UP000595140">
    <property type="component" value="Unassembled WGS sequence"/>
</dbReference>
<dbReference type="GO" id="GO:0043161">
    <property type="term" value="P:proteasome-mediated ubiquitin-dependent protein catabolic process"/>
    <property type="evidence" value="ECO:0007669"/>
    <property type="project" value="InterPro"/>
</dbReference>
<proteinExistence type="inferred from homology"/>
<evidence type="ECO:0000256" key="2">
    <source>
        <dbReference type="ARBA" id="ARBA00022942"/>
    </source>
</evidence>
<gene>
    <name evidence="4" type="ORF">CCAM_LOCUS31142</name>
</gene>
<protein>
    <recommendedName>
        <fullName evidence="3">PI31 proteasome regulator N-terminal domain-containing protein</fullName>
    </recommendedName>
</protein>
<keyword evidence="5" id="KW-1185">Reference proteome</keyword>
<dbReference type="PANTHER" id="PTHR13266:SF1">
    <property type="entry name" value="PROTEASOME INHIBITOR PI31 SUBUNIT"/>
    <property type="match status" value="1"/>
</dbReference>
<dbReference type="PANTHER" id="PTHR13266">
    <property type="entry name" value="PROTEASOME INHIBITOR"/>
    <property type="match status" value="1"/>
</dbReference>
<reference evidence="4 5" key="1">
    <citation type="submission" date="2018-04" db="EMBL/GenBank/DDBJ databases">
        <authorList>
            <person name="Vogel A."/>
        </authorList>
    </citation>
    <scope>NUCLEOTIDE SEQUENCE [LARGE SCALE GENOMIC DNA]</scope>
</reference>
<dbReference type="InterPro" id="IPR045128">
    <property type="entry name" value="PI31-like"/>
</dbReference>
<organism evidence="4 5">
    <name type="scientific">Cuscuta campestris</name>
    <dbReference type="NCBI Taxonomy" id="132261"/>
    <lineage>
        <taxon>Eukaryota</taxon>
        <taxon>Viridiplantae</taxon>
        <taxon>Streptophyta</taxon>
        <taxon>Embryophyta</taxon>
        <taxon>Tracheophyta</taxon>
        <taxon>Spermatophyta</taxon>
        <taxon>Magnoliopsida</taxon>
        <taxon>eudicotyledons</taxon>
        <taxon>Gunneridae</taxon>
        <taxon>Pentapetalae</taxon>
        <taxon>asterids</taxon>
        <taxon>lamiids</taxon>
        <taxon>Solanales</taxon>
        <taxon>Convolvulaceae</taxon>
        <taxon>Cuscuteae</taxon>
        <taxon>Cuscuta</taxon>
        <taxon>Cuscuta subgen. Grammica</taxon>
        <taxon>Cuscuta sect. Cleistogrammica</taxon>
    </lineage>
</organism>
<keyword evidence="2" id="KW-0647">Proteasome</keyword>
<dbReference type="GO" id="GO:0000502">
    <property type="term" value="C:proteasome complex"/>
    <property type="evidence" value="ECO:0007669"/>
    <property type="project" value="UniProtKB-KW"/>
</dbReference>
<evidence type="ECO:0000256" key="1">
    <source>
        <dbReference type="ARBA" id="ARBA00006405"/>
    </source>
</evidence>
<sequence length="285" mass="32203">MVVIADAVSAMAAIKAWRPTFRNAADKVVFAVHATFFASGFYLNATGAPAFDLDTFASPSTTDEVGIENWNIFECQYAFMYSNSNPDGGSNRVKVLCLVEDHKVRVVAMRHGDRTLYELKLKVHDYVENGGSDYHSQYKNFEYLVEEIKQVVMKYIDSSAIESSSRTSTYLSRFEDVWHSPAAVYWYGYIQCRQCHHLLPVYVLGYLALPFPGIRGMNNSRGLHTINFLPSHAVFPYYGVSGFGIFPGPYDAVYFIPRFLALPVPIIWGNNNFHRRGTGVFLPRA</sequence>
<comment type="similarity">
    <text evidence="1">Belongs to the proteasome inhibitor PI31 family.</text>
</comment>
<dbReference type="Gene3D" id="3.40.1000.30">
    <property type="match status" value="1"/>
</dbReference>
<dbReference type="GO" id="GO:0070628">
    <property type="term" value="F:proteasome binding"/>
    <property type="evidence" value="ECO:0007669"/>
    <property type="project" value="InterPro"/>
</dbReference>
<accession>A0A484MMS7</accession>
<dbReference type="InterPro" id="IPR021625">
    <property type="entry name" value="PI31_Prot_N"/>
</dbReference>
<evidence type="ECO:0000259" key="3">
    <source>
        <dbReference type="Pfam" id="PF11566"/>
    </source>
</evidence>
<dbReference type="OrthoDB" id="1295643at2759"/>
<evidence type="ECO:0000313" key="5">
    <source>
        <dbReference type="Proteomes" id="UP000595140"/>
    </source>
</evidence>
<dbReference type="GO" id="GO:0004866">
    <property type="term" value="F:endopeptidase inhibitor activity"/>
    <property type="evidence" value="ECO:0007669"/>
    <property type="project" value="InterPro"/>
</dbReference>
<name>A0A484MMS7_9ASTE</name>
<dbReference type="Pfam" id="PF11566">
    <property type="entry name" value="PI31_Prot_N"/>
    <property type="match status" value="1"/>
</dbReference>
<dbReference type="AlphaFoldDB" id="A0A484MMS7"/>